<dbReference type="PANTHER" id="PTHR42929:SF1">
    <property type="entry name" value="INNER MEMBRANE ABC TRANSPORTER PERMEASE PROTEIN YDCU-RELATED"/>
    <property type="match status" value="1"/>
</dbReference>
<keyword evidence="7 8" id="KW-0472">Membrane</keyword>
<keyword evidence="3 8" id="KW-0813">Transport</keyword>
<dbReference type="SUPFAM" id="SSF161098">
    <property type="entry name" value="MetI-like"/>
    <property type="match status" value="1"/>
</dbReference>
<dbReference type="Gene3D" id="1.10.3720.10">
    <property type="entry name" value="MetI-like"/>
    <property type="match status" value="1"/>
</dbReference>
<keyword evidence="11" id="KW-1185">Reference proteome</keyword>
<evidence type="ECO:0000256" key="8">
    <source>
        <dbReference type="RuleBase" id="RU363032"/>
    </source>
</evidence>
<dbReference type="EMBL" id="SMAK01000006">
    <property type="protein sequence ID" value="TCT09849.1"/>
    <property type="molecule type" value="Genomic_DNA"/>
</dbReference>
<comment type="similarity">
    <text evidence="2">Belongs to the binding-protein-dependent transport system permease family. CysTW subfamily.</text>
</comment>
<dbReference type="InterPro" id="IPR035906">
    <property type="entry name" value="MetI-like_sf"/>
</dbReference>
<keyword evidence="6 8" id="KW-1133">Transmembrane helix</keyword>
<dbReference type="RefSeq" id="WP_132806685.1">
    <property type="nucleotide sequence ID" value="NZ_SMAK01000006.1"/>
</dbReference>
<organism evidence="10 11">
    <name type="scientific">Tepidamorphus gemmatus</name>
    <dbReference type="NCBI Taxonomy" id="747076"/>
    <lineage>
        <taxon>Bacteria</taxon>
        <taxon>Pseudomonadati</taxon>
        <taxon>Pseudomonadota</taxon>
        <taxon>Alphaproteobacteria</taxon>
        <taxon>Hyphomicrobiales</taxon>
        <taxon>Tepidamorphaceae</taxon>
        <taxon>Tepidamorphus</taxon>
    </lineage>
</organism>
<feature type="transmembrane region" description="Helical" evidence="8">
    <location>
        <begin position="140"/>
        <end position="161"/>
    </location>
</feature>
<dbReference type="CDD" id="cd06261">
    <property type="entry name" value="TM_PBP2"/>
    <property type="match status" value="1"/>
</dbReference>
<evidence type="ECO:0000256" key="2">
    <source>
        <dbReference type="ARBA" id="ARBA00007069"/>
    </source>
</evidence>
<evidence type="ECO:0000256" key="4">
    <source>
        <dbReference type="ARBA" id="ARBA00022475"/>
    </source>
</evidence>
<keyword evidence="4" id="KW-1003">Cell membrane</keyword>
<reference evidence="10 11" key="1">
    <citation type="submission" date="2019-03" db="EMBL/GenBank/DDBJ databases">
        <title>Genomic Encyclopedia of Type Strains, Phase IV (KMG-IV): sequencing the most valuable type-strain genomes for metagenomic binning, comparative biology and taxonomic classification.</title>
        <authorList>
            <person name="Goeker M."/>
        </authorList>
    </citation>
    <scope>NUCLEOTIDE SEQUENCE [LARGE SCALE GENOMIC DNA]</scope>
    <source>
        <strain evidence="10 11">DSM 19345</strain>
    </source>
</reference>
<evidence type="ECO:0000256" key="6">
    <source>
        <dbReference type="ARBA" id="ARBA00022989"/>
    </source>
</evidence>
<dbReference type="Pfam" id="PF00528">
    <property type="entry name" value="BPD_transp_1"/>
    <property type="match status" value="1"/>
</dbReference>
<dbReference type="GO" id="GO:0005886">
    <property type="term" value="C:plasma membrane"/>
    <property type="evidence" value="ECO:0007669"/>
    <property type="project" value="UniProtKB-SubCell"/>
</dbReference>
<keyword evidence="5 8" id="KW-0812">Transmembrane</keyword>
<feature type="domain" description="ABC transmembrane type-1" evidence="9">
    <location>
        <begin position="105"/>
        <end position="311"/>
    </location>
</feature>
<feature type="transmembrane region" description="Helical" evidence="8">
    <location>
        <begin position="246"/>
        <end position="264"/>
    </location>
</feature>
<dbReference type="Proteomes" id="UP000295678">
    <property type="component" value="Unassembled WGS sequence"/>
</dbReference>
<evidence type="ECO:0000259" key="9">
    <source>
        <dbReference type="PROSITE" id="PS50928"/>
    </source>
</evidence>
<evidence type="ECO:0000256" key="7">
    <source>
        <dbReference type="ARBA" id="ARBA00023136"/>
    </source>
</evidence>
<comment type="subcellular location">
    <subcellularLocation>
        <location evidence="1 8">Cell membrane</location>
        <topology evidence="1 8">Multi-pass membrane protein</topology>
    </subcellularLocation>
</comment>
<dbReference type="InterPro" id="IPR000515">
    <property type="entry name" value="MetI-like"/>
</dbReference>
<dbReference type="PROSITE" id="PS50928">
    <property type="entry name" value="ABC_TM1"/>
    <property type="match status" value="1"/>
</dbReference>
<evidence type="ECO:0000256" key="1">
    <source>
        <dbReference type="ARBA" id="ARBA00004651"/>
    </source>
</evidence>
<feature type="transmembrane region" description="Helical" evidence="8">
    <location>
        <begin position="191"/>
        <end position="211"/>
    </location>
</feature>
<evidence type="ECO:0000313" key="11">
    <source>
        <dbReference type="Proteomes" id="UP000295678"/>
    </source>
</evidence>
<gene>
    <name evidence="10" type="ORF">EDC22_10643</name>
</gene>
<comment type="caution">
    <text evidence="10">The sequence shown here is derived from an EMBL/GenBank/DDBJ whole genome shotgun (WGS) entry which is preliminary data.</text>
</comment>
<proteinExistence type="inferred from homology"/>
<feature type="transmembrane region" description="Helical" evidence="8">
    <location>
        <begin position="292"/>
        <end position="312"/>
    </location>
</feature>
<accession>A0A4R3MC69</accession>
<feature type="transmembrane region" description="Helical" evidence="8">
    <location>
        <begin position="37"/>
        <end position="64"/>
    </location>
</feature>
<evidence type="ECO:0000256" key="5">
    <source>
        <dbReference type="ARBA" id="ARBA00022692"/>
    </source>
</evidence>
<feature type="transmembrane region" description="Helical" evidence="8">
    <location>
        <begin position="111"/>
        <end position="131"/>
    </location>
</feature>
<protein>
    <submittedName>
        <fullName evidence="10">Spermidine/putrescine transport system permease protein</fullName>
    </submittedName>
</protein>
<sequence>MVASDTSLRSNAAALAAGAGGRDALAAAERRAIRTKWLLSLPALIVLTVAASGPLVIVLVYSFLKPGPYGGVIWEFSTDAWFSVVFRRDIFDDTISLADAHLSVLWRSVRLSFLTTLTALILGFPTAYFIATRPARYRAVWLFLITIPFWTNLLIRTFAIMEVIRNEGAINTLLISLGLIQTPIQMLYTDFAIMLGMTYVYLPLMVLPLYASMEKLDFRLVEAAYDLYATRFQALKRVIIPMVKPGIIAGSILVFVPSLGAYVTPRVLGGGKNLMLGNLIELQFGQGRNWPLGAALSMTLLVIVMVALLVYVRNVSRQGGGHHG</sequence>
<dbReference type="OrthoDB" id="9807047at2"/>
<dbReference type="GO" id="GO:0055085">
    <property type="term" value="P:transmembrane transport"/>
    <property type="evidence" value="ECO:0007669"/>
    <property type="project" value="InterPro"/>
</dbReference>
<evidence type="ECO:0000256" key="3">
    <source>
        <dbReference type="ARBA" id="ARBA00022448"/>
    </source>
</evidence>
<name>A0A4R3MC69_9HYPH</name>
<dbReference type="PANTHER" id="PTHR42929">
    <property type="entry name" value="INNER MEMBRANE ABC TRANSPORTER PERMEASE PROTEIN YDCU-RELATED-RELATED"/>
    <property type="match status" value="1"/>
</dbReference>
<evidence type="ECO:0000313" key="10">
    <source>
        <dbReference type="EMBL" id="TCT09849.1"/>
    </source>
</evidence>
<dbReference type="AlphaFoldDB" id="A0A4R3MC69"/>